<dbReference type="EMBL" id="MU070554">
    <property type="protein sequence ID" value="KAF5827241.1"/>
    <property type="molecule type" value="Genomic_DNA"/>
</dbReference>
<organism evidence="1 2">
    <name type="scientific">Dunaliella salina</name>
    <name type="common">Green alga</name>
    <name type="synonym">Protococcus salinus</name>
    <dbReference type="NCBI Taxonomy" id="3046"/>
    <lineage>
        <taxon>Eukaryota</taxon>
        <taxon>Viridiplantae</taxon>
        <taxon>Chlorophyta</taxon>
        <taxon>core chlorophytes</taxon>
        <taxon>Chlorophyceae</taxon>
        <taxon>CS clade</taxon>
        <taxon>Chlamydomonadales</taxon>
        <taxon>Dunaliellaceae</taxon>
        <taxon>Dunaliella</taxon>
    </lineage>
</organism>
<name>A0ABQ7FY09_DUNSA</name>
<dbReference type="Proteomes" id="UP000815325">
    <property type="component" value="Unassembled WGS sequence"/>
</dbReference>
<gene>
    <name evidence="1" type="ORF">DUNSADRAFT_1078</name>
</gene>
<keyword evidence="2" id="KW-1185">Reference proteome</keyword>
<comment type="caution">
    <text evidence="1">The sequence shown here is derived from an EMBL/GenBank/DDBJ whole genome shotgun (WGS) entry which is preliminary data.</text>
</comment>
<proteinExistence type="predicted"/>
<accession>A0ABQ7FY09</accession>
<protein>
    <submittedName>
        <fullName evidence="1">Uncharacterized protein</fullName>
    </submittedName>
</protein>
<evidence type="ECO:0000313" key="1">
    <source>
        <dbReference type="EMBL" id="KAF5827241.1"/>
    </source>
</evidence>
<reference evidence="1" key="1">
    <citation type="submission" date="2017-08" db="EMBL/GenBank/DDBJ databases">
        <authorList>
            <person name="Polle J.E."/>
            <person name="Barry K."/>
            <person name="Cushman J."/>
            <person name="Schmutz J."/>
            <person name="Tran D."/>
            <person name="Hathwaick L.T."/>
            <person name="Yim W.C."/>
            <person name="Jenkins J."/>
            <person name="Mckie-Krisberg Z.M."/>
            <person name="Prochnik S."/>
            <person name="Lindquist E."/>
            <person name="Dockter R.B."/>
            <person name="Adam C."/>
            <person name="Molina H."/>
            <person name="Bunkerborg J."/>
            <person name="Jin E."/>
            <person name="Buchheim M."/>
            <person name="Magnuson J."/>
        </authorList>
    </citation>
    <scope>NUCLEOTIDE SEQUENCE</scope>
    <source>
        <strain evidence="1">CCAP 19/18</strain>
    </source>
</reference>
<sequence>MGPKVGNVVSLETSSGEVVRRAQVFGYDEQHSMLILKEVSICRELAGSLTCPPIPRILYWPRLLEHITAMMRKA</sequence>
<evidence type="ECO:0000313" key="2">
    <source>
        <dbReference type="Proteomes" id="UP000815325"/>
    </source>
</evidence>